<proteinExistence type="predicted"/>
<dbReference type="Pfam" id="PF09346">
    <property type="entry name" value="SMI1_KNR4"/>
    <property type="match status" value="1"/>
</dbReference>
<dbReference type="PATRIC" id="fig|307121.4.peg.1223"/>
<keyword evidence="4" id="KW-1185">Reference proteome</keyword>
<evidence type="ECO:0000259" key="2">
    <source>
        <dbReference type="Pfam" id="PF09346"/>
    </source>
</evidence>
<dbReference type="STRING" id="307121.GA0070620_1193"/>
<dbReference type="Proteomes" id="UP000199393">
    <property type="component" value="Chromosome I"/>
</dbReference>
<accession>A0A1C3MZE2</accession>
<dbReference type="AlphaFoldDB" id="A0A1C3MZE2"/>
<evidence type="ECO:0000256" key="1">
    <source>
        <dbReference type="SAM" id="MobiDB-lite"/>
    </source>
</evidence>
<sequence length="288" mass="32447">MPHNGGRVLAAPRRPSRTGEGWTIDGSDTVTLWRPTGQAELDLVAASGWRAWPPRLPDQPIFYPVLNRWYATKIAREWNVPAEGVGYVTRFDVQRSYLERHEVRQAGGRDVLEYWIPAEELADFNAHIVGAIVEEADYRGAVDDQEFSEAEEALGRPLPDEWRRYLQGESWFRRGWMATGTYVWLNSPSEMVEVHDAWDDATDAHPGIAVIGDNGSREQFVLDLRGDPAPVLLVDLSSDGWDGAIRQADTVGEFIDRVEAGTFAIDFGEAVPDEWGRPMRVDRATPRM</sequence>
<feature type="domain" description="Knr4/Smi1-like" evidence="2">
    <location>
        <begin position="142"/>
        <end position="257"/>
    </location>
</feature>
<reference evidence="4" key="1">
    <citation type="submission" date="2016-06" db="EMBL/GenBank/DDBJ databases">
        <authorList>
            <person name="Varghese N."/>
            <person name="Submissions Spin"/>
        </authorList>
    </citation>
    <scope>NUCLEOTIDE SEQUENCE [LARGE SCALE GENOMIC DNA]</scope>
    <source>
        <strain evidence="4">DSM 45344</strain>
    </source>
</reference>
<evidence type="ECO:0000313" key="3">
    <source>
        <dbReference type="EMBL" id="SBV25716.1"/>
    </source>
</evidence>
<name>A0A1C3MZE2_9ACTN</name>
<organism evidence="3 4">
    <name type="scientific">Micromonospora krabiensis</name>
    <dbReference type="NCBI Taxonomy" id="307121"/>
    <lineage>
        <taxon>Bacteria</taxon>
        <taxon>Bacillati</taxon>
        <taxon>Actinomycetota</taxon>
        <taxon>Actinomycetes</taxon>
        <taxon>Micromonosporales</taxon>
        <taxon>Micromonosporaceae</taxon>
        <taxon>Micromonospora</taxon>
    </lineage>
</organism>
<evidence type="ECO:0000313" key="4">
    <source>
        <dbReference type="Proteomes" id="UP000199393"/>
    </source>
</evidence>
<dbReference type="SUPFAM" id="SSF160631">
    <property type="entry name" value="SMI1/KNR4-like"/>
    <property type="match status" value="1"/>
</dbReference>
<protein>
    <submittedName>
        <fullName evidence="3">SMI1 / KNR4 family (SUKH-1)</fullName>
    </submittedName>
</protein>
<dbReference type="EMBL" id="LT598496">
    <property type="protein sequence ID" value="SBV25716.1"/>
    <property type="molecule type" value="Genomic_DNA"/>
</dbReference>
<dbReference type="Gene3D" id="3.40.1580.10">
    <property type="entry name" value="SMI1/KNR4-like"/>
    <property type="match status" value="1"/>
</dbReference>
<dbReference type="InterPro" id="IPR018958">
    <property type="entry name" value="Knr4/Smi1-like_dom"/>
</dbReference>
<dbReference type="InterPro" id="IPR037883">
    <property type="entry name" value="Knr4/Smi1-like_sf"/>
</dbReference>
<gene>
    <name evidence="3" type="ORF">GA0070620_1193</name>
</gene>
<feature type="region of interest" description="Disordered" evidence="1">
    <location>
        <begin position="1"/>
        <end position="21"/>
    </location>
</feature>